<reference evidence="10 11" key="1">
    <citation type="submission" date="2016-04" db="EMBL/GenBank/DDBJ databases">
        <title>Genome analyses suggest a sexual origin of heterokaryosis in a supposedly ancient asexual fungus.</title>
        <authorList>
            <person name="Ropars J."/>
            <person name="Sedzielewska K."/>
            <person name="Noel J."/>
            <person name="Charron P."/>
            <person name="Farinelli L."/>
            <person name="Marton T."/>
            <person name="Kruger M."/>
            <person name="Pelin A."/>
            <person name="Brachmann A."/>
            <person name="Corradi N."/>
        </authorList>
    </citation>
    <scope>NUCLEOTIDE SEQUENCE [LARGE SCALE GENOMIC DNA]</scope>
    <source>
        <strain evidence="10 11">A5</strain>
    </source>
</reference>
<keyword evidence="4" id="KW-0677">Repeat</keyword>
<accession>A0A2I1F4S3</accession>
<evidence type="ECO:0000259" key="7">
    <source>
        <dbReference type="Pfam" id="PF08640"/>
    </source>
</evidence>
<proteinExistence type="inferred from homology"/>
<comment type="caution">
    <text evidence="9">The sequence shown here is derived from an EMBL/GenBank/DDBJ whole genome shotgun (WGS) entry which is preliminary data.</text>
</comment>
<evidence type="ECO:0000256" key="6">
    <source>
        <dbReference type="SAM" id="MobiDB-lite"/>
    </source>
</evidence>
<reference evidence="10 11" key="2">
    <citation type="submission" date="2017-09" db="EMBL/GenBank/DDBJ databases">
        <title>Extensive intraspecific genome diversity in a model arbuscular mycorrhizal fungus.</title>
        <authorList>
            <person name="Chen E.C."/>
            <person name="Morin E."/>
            <person name="Beaudet D."/>
            <person name="Noel J."/>
            <person name="Ndikumana S."/>
            <person name="Charron P."/>
            <person name="St-Onge C."/>
            <person name="Giorgi J."/>
            <person name="Grigoriev I.V."/>
            <person name="Roux C."/>
            <person name="Martin F.M."/>
            <person name="Corradi N."/>
        </authorList>
    </citation>
    <scope>NUCLEOTIDE SEQUENCE [LARGE SCALE GENOMIC DNA]</scope>
    <source>
        <strain evidence="10 11">A5</strain>
    </source>
</reference>
<protein>
    <recommendedName>
        <fullName evidence="13">U3 small nucleolar RNA-associated protein 6</fullName>
    </recommendedName>
</protein>
<dbReference type="OrthoDB" id="28112at2759"/>
<dbReference type="Pfam" id="PF24892">
    <property type="entry name" value="UTP6_C"/>
    <property type="match status" value="1"/>
</dbReference>
<dbReference type="Proteomes" id="UP000684084">
    <property type="component" value="Unassembled WGS sequence"/>
</dbReference>
<feature type="domain" description="U3 small nucleolar RNA-associated protein 6 homolog C-terminal" evidence="8">
    <location>
        <begin position="348"/>
        <end position="644"/>
    </location>
</feature>
<dbReference type="GO" id="GO:0034388">
    <property type="term" value="C:Pwp2p-containing subcomplex of 90S preribosome"/>
    <property type="evidence" value="ECO:0007669"/>
    <property type="project" value="TreeGrafter"/>
</dbReference>
<evidence type="ECO:0000313" key="11">
    <source>
        <dbReference type="Proteomes" id="UP000232722"/>
    </source>
</evidence>
<keyword evidence="5" id="KW-0539">Nucleus</keyword>
<dbReference type="InterPro" id="IPR011990">
    <property type="entry name" value="TPR-like_helical_dom_sf"/>
</dbReference>
<comment type="subcellular location">
    <subcellularLocation>
        <location evidence="1">Nucleus</location>
        <location evidence="1">Nucleolus</location>
    </subcellularLocation>
</comment>
<feature type="compositionally biased region" description="Acidic residues" evidence="6">
    <location>
        <begin position="209"/>
        <end position="218"/>
    </location>
</feature>
<dbReference type="InterPro" id="IPR013949">
    <property type="entry name" value="Utp6"/>
</dbReference>
<dbReference type="PANTHER" id="PTHR23271:SF1">
    <property type="entry name" value="U3 SMALL NUCLEOLAR RNA-ASSOCIATED PROTEIN 6 HOMOLOG"/>
    <property type="match status" value="1"/>
</dbReference>
<dbReference type="InterPro" id="IPR055347">
    <property type="entry name" value="UTP6_N"/>
</dbReference>
<dbReference type="EMBL" id="CAGKOT010000027">
    <property type="protein sequence ID" value="CAB5370425.1"/>
    <property type="molecule type" value="Genomic_DNA"/>
</dbReference>
<name>A0A2I1F4S3_9GLOM</name>
<dbReference type="GO" id="GO:0030515">
    <property type="term" value="F:snoRNA binding"/>
    <property type="evidence" value="ECO:0007669"/>
    <property type="project" value="InterPro"/>
</dbReference>
<feature type="region of interest" description="Disordered" evidence="6">
    <location>
        <begin position="204"/>
        <end position="225"/>
    </location>
</feature>
<dbReference type="InterPro" id="IPR056907">
    <property type="entry name" value="UTP6_C"/>
</dbReference>
<sequence length="667" mass="78937">MAETVQYYLEQMVPELEDLERKEIFTKEEIKSIVKKRTNFEYALKRRPAQIIDFLKYIEYEMNLDLLKKKRKNRLGIKGRVTISDYSIKRRIYHIFDRAIIKFAGDVKLWVQYIEYAKNEGDHKMLSKIFGSVLQLHPTNPMFWIMASKYEYEINTNIMSARVFLQRGLRLNHDSHQLWHQYFKLELIYVEKIKARRKILGISNNKDDESNDEPNDESNVERKDSQNFIEITADDDFLKTKKLELKGLDNLPNLDDDNLLLRGELAKVVYSNAIKAIPNDLSFRKEFIDVCQELSDTNTIQEEIYESILKDFENSPEALSYVAERHVANISDVQSVEFVHAIKNSIDEFQKCIEKLPNDEMWYLFSKFLLKYSRMVSEPNLIAFLNKKLLKTYKTASESNLASSQMYLDWINWILEKEESNSNDTIKMKGLLTKATDTWPNSSKLWEKRINITISLNDNEGENDSIDELYKLALKLNPTSLILWDSYISWIFKKFKNGDLKDFELEKLLLNSLSKISSLSRNNRRNDDDDQPNEVKDQIITSYLRWAVEKGGLDNARKVYKSLFNKTLPTLKFYKDCIEIEQEYLEKESISTISDSKSHLIWLYEQACGFKETPSDLWLDFIQFYLNNNEITEASNIYWKAMKNIKDPESFEAKYRQMMYQYNNQKK</sequence>
<dbReference type="SMART" id="SM00386">
    <property type="entry name" value="HAT"/>
    <property type="match status" value="7"/>
</dbReference>
<dbReference type="SUPFAM" id="SSF48452">
    <property type="entry name" value="TPR-like"/>
    <property type="match status" value="2"/>
</dbReference>
<evidence type="ECO:0000256" key="5">
    <source>
        <dbReference type="ARBA" id="ARBA00023242"/>
    </source>
</evidence>
<evidence type="ECO:0000313" key="10">
    <source>
        <dbReference type="EMBL" id="PKC11746.1"/>
    </source>
</evidence>
<dbReference type="Pfam" id="PF08640">
    <property type="entry name" value="U3_assoc_6"/>
    <property type="match status" value="1"/>
</dbReference>
<gene>
    <name evidence="9" type="ORF">CHRIB12_LOCUS12675</name>
    <name evidence="10" type="ORF">RhiirA5_466500</name>
</gene>
<organism evidence="9 12">
    <name type="scientific">Rhizophagus irregularis</name>
    <dbReference type="NCBI Taxonomy" id="588596"/>
    <lineage>
        <taxon>Eukaryota</taxon>
        <taxon>Fungi</taxon>
        <taxon>Fungi incertae sedis</taxon>
        <taxon>Mucoromycota</taxon>
        <taxon>Glomeromycotina</taxon>
        <taxon>Glomeromycetes</taxon>
        <taxon>Glomerales</taxon>
        <taxon>Glomeraceae</taxon>
        <taxon>Rhizophagus</taxon>
    </lineage>
</organism>
<dbReference type="VEuPathDB" id="FungiDB:RhiirA1_493130"/>
<dbReference type="VEuPathDB" id="FungiDB:RhiirFUN_020657"/>
<dbReference type="PANTHER" id="PTHR23271">
    <property type="entry name" value="HEPATOCELLULAR CARCINOMA-ASSOCIATED ANTIGEN 66"/>
    <property type="match status" value="1"/>
</dbReference>
<evidence type="ECO:0008006" key="13">
    <source>
        <dbReference type="Google" id="ProtNLM"/>
    </source>
</evidence>
<evidence type="ECO:0000313" key="9">
    <source>
        <dbReference type="EMBL" id="CAB5370425.1"/>
    </source>
</evidence>
<dbReference type="GO" id="GO:0000462">
    <property type="term" value="P:maturation of SSU-rRNA from tricistronic rRNA transcript (SSU-rRNA, 5.8S rRNA, LSU-rRNA)"/>
    <property type="evidence" value="ECO:0007669"/>
    <property type="project" value="InterPro"/>
</dbReference>
<evidence type="ECO:0000313" key="12">
    <source>
        <dbReference type="Proteomes" id="UP000684084"/>
    </source>
</evidence>
<comment type="similarity">
    <text evidence="2">Belongs to the UTP6 family.</text>
</comment>
<keyword evidence="3" id="KW-0698">rRNA processing</keyword>
<dbReference type="EMBL" id="LLXJ01000290">
    <property type="protein sequence ID" value="PKC11746.1"/>
    <property type="molecule type" value="Genomic_DNA"/>
</dbReference>
<evidence type="ECO:0000259" key="8">
    <source>
        <dbReference type="Pfam" id="PF24892"/>
    </source>
</evidence>
<feature type="domain" description="U3 small nucleolar RNA-associated protein 6 N-terminal" evidence="7">
    <location>
        <begin position="9"/>
        <end position="91"/>
    </location>
</feature>
<dbReference type="GO" id="GO:0032040">
    <property type="term" value="C:small-subunit processome"/>
    <property type="evidence" value="ECO:0007669"/>
    <property type="project" value="TreeGrafter"/>
</dbReference>
<evidence type="ECO:0000256" key="1">
    <source>
        <dbReference type="ARBA" id="ARBA00004604"/>
    </source>
</evidence>
<evidence type="ECO:0000256" key="3">
    <source>
        <dbReference type="ARBA" id="ARBA00022552"/>
    </source>
</evidence>
<evidence type="ECO:0000256" key="2">
    <source>
        <dbReference type="ARBA" id="ARBA00010734"/>
    </source>
</evidence>
<dbReference type="InterPro" id="IPR003107">
    <property type="entry name" value="HAT"/>
</dbReference>
<reference evidence="9" key="3">
    <citation type="submission" date="2020-05" db="EMBL/GenBank/DDBJ databases">
        <authorList>
            <person name="Rincon C."/>
            <person name="Sanders R I."/>
            <person name="Robbins C."/>
            <person name="Chaturvedi A."/>
        </authorList>
    </citation>
    <scope>NUCLEOTIDE SEQUENCE</scope>
    <source>
        <strain evidence="9">CHB12</strain>
    </source>
</reference>
<dbReference type="Proteomes" id="UP000232722">
    <property type="component" value="Unassembled WGS sequence"/>
</dbReference>
<dbReference type="Gene3D" id="1.25.40.10">
    <property type="entry name" value="Tetratricopeptide repeat domain"/>
    <property type="match status" value="2"/>
</dbReference>
<dbReference type="VEuPathDB" id="FungiDB:FUN_019204"/>
<dbReference type="AlphaFoldDB" id="A0A2I1F4S3"/>
<evidence type="ECO:0000256" key="4">
    <source>
        <dbReference type="ARBA" id="ARBA00022737"/>
    </source>
</evidence>